<gene>
    <name evidence="2" type="ORF">PITG_04288</name>
</gene>
<feature type="compositionally biased region" description="Polar residues" evidence="1">
    <location>
        <begin position="87"/>
        <end position="112"/>
    </location>
</feature>
<keyword evidence="3" id="KW-1185">Reference proteome</keyword>
<dbReference type="KEGG" id="pif:PITG_04288"/>
<accession>D0N0Y0</accession>
<sequence>MADSSQLTGDGTNTQTTRNVLLKRNPHLRGNDTSSPAGFGGLGTRQFLQKQRMTPGSATSASSFEEGASYDAFSDAGTPASEHKSLTVKTESSDVTRAGNKQPTKRLSSPSRESLARRWIGGDMSTQTMVPLSPRSTKITRRIVTSPRKTMRRVVLRKTGADGKVHEQVQYVDADGQVVQQSGNFFNETTSSGRTTVTTPAKTVRRVLVRRTGADGKVHEEVQFLDADGNV</sequence>
<dbReference type="Proteomes" id="UP000006643">
    <property type="component" value="Unassembled WGS sequence"/>
</dbReference>
<feature type="region of interest" description="Disordered" evidence="1">
    <location>
        <begin position="1"/>
        <end position="114"/>
    </location>
</feature>
<feature type="compositionally biased region" description="Polar residues" evidence="1">
    <location>
        <begin position="46"/>
        <end position="63"/>
    </location>
</feature>
<protein>
    <submittedName>
        <fullName evidence="2">Uncharacterized protein</fullName>
    </submittedName>
</protein>
<organism evidence="2 3">
    <name type="scientific">Phytophthora infestans (strain T30-4)</name>
    <name type="common">Potato late blight agent</name>
    <dbReference type="NCBI Taxonomy" id="403677"/>
    <lineage>
        <taxon>Eukaryota</taxon>
        <taxon>Sar</taxon>
        <taxon>Stramenopiles</taxon>
        <taxon>Oomycota</taxon>
        <taxon>Peronosporomycetes</taxon>
        <taxon>Peronosporales</taxon>
        <taxon>Peronosporaceae</taxon>
        <taxon>Phytophthora</taxon>
    </lineage>
</organism>
<feature type="compositionally biased region" description="Polar residues" evidence="1">
    <location>
        <begin position="1"/>
        <end position="19"/>
    </location>
</feature>
<dbReference type="RefSeq" id="XP_002905941.1">
    <property type="nucleotide sequence ID" value="XM_002905895.1"/>
</dbReference>
<evidence type="ECO:0000313" key="3">
    <source>
        <dbReference type="Proteomes" id="UP000006643"/>
    </source>
</evidence>
<dbReference type="EMBL" id="DS028122">
    <property type="protein sequence ID" value="EEY67293.1"/>
    <property type="molecule type" value="Genomic_DNA"/>
</dbReference>
<name>D0N0Y0_PHYIT</name>
<dbReference type="VEuPathDB" id="FungiDB:PITG_04288"/>
<evidence type="ECO:0000313" key="2">
    <source>
        <dbReference type="EMBL" id="EEY67293.1"/>
    </source>
</evidence>
<dbReference type="OrthoDB" id="10612435at2759"/>
<dbReference type="HOGENOM" id="CLU_1202552_0_0_1"/>
<dbReference type="eggNOG" id="KOG0061">
    <property type="taxonomic scope" value="Eukaryota"/>
</dbReference>
<dbReference type="AlphaFoldDB" id="D0N0Y0"/>
<proteinExistence type="predicted"/>
<dbReference type="GeneID" id="9479978"/>
<evidence type="ECO:0000256" key="1">
    <source>
        <dbReference type="SAM" id="MobiDB-lite"/>
    </source>
</evidence>
<reference evidence="3" key="1">
    <citation type="journal article" date="2009" name="Nature">
        <title>Genome sequence and analysis of the Irish potato famine pathogen Phytophthora infestans.</title>
        <authorList>
            <consortium name="The Broad Institute Genome Sequencing Platform"/>
            <person name="Haas B.J."/>
            <person name="Kamoun S."/>
            <person name="Zody M.C."/>
            <person name="Jiang R.H."/>
            <person name="Handsaker R.E."/>
            <person name="Cano L.M."/>
            <person name="Grabherr M."/>
            <person name="Kodira C.D."/>
            <person name="Raffaele S."/>
            <person name="Torto-Alalibo T."/>
            <person name="Bozkurt T.O."/>
            <person name="Ah-Fong A.M."/>
            <person name="Alvarado L."/>
            <person name="Anderson V.L."/>
            <person name="Armstrong M.R."/>
            <person name="Avrova A."/>
            <person name="Baxter L."/>
            <person name="Beynon J."/>
            <person name="Boevink P.C."/>
            <person name="Bollmann S.R."/>
            <person name="Bos J.I."/>
            <person name="Bulone V."/>
            <person name="Cai G."/>
            <person name="Cakir C."/>
            <person name="Carrington J.C."/>
            <person name="Chawner M."/>
            <person name="Conti L."/>
            <person name="Costanzo S."/>
            <person name="Ewan R."/>
            <person name="Fahlgren N."/>
            <person name="Fischbach M.A."/>
            <person name="Fugelstad J."/>
            <person name="Gilroy E.M."/>
            <person name="Gnerre S."/>
            <person name="Green P.J."/>
            <person name="Grenville-Briggs L.J."/>
            <person name="Griffith J."/>
            <person name="Grunwald N.J."/>
            <person name="Horn K."/>
            <person name="Horner N.R."/>
            <person name="Hu C.H."/>
            <person name="Huitema E."/>
            <person name="Jeong D.H."/>
            <person name="Jones A.M."/>
            <person name="Jones J.D."/>
            <person name="Jones R.W."/>
            <person name="Karlsson E.K."/>
            <person name="Kunjeti S.G."/>
            <person name="Lamour K."/>
            <person name="Liu Z."/>
            <person name="Ma L."/>
            <person name="Maclean D."/>
            <person name="Chibucos M.C."/>
            <person name="McDonald H."/>
            <person name="McWalters J."/>
            <person name="Meijer H.J."/>
            <person name="Morgan W."/>
            <person name="Morris P.F."/>
            <person name="Munro C.A."/>
            <person name="O'Neill K."/>
            <person name="Ospina-Giraldo M."/>
            <person name="Pinzon A."/>
            <person name="Pritchard L."/>
            <person name="Ramsahoye B."/>
            <person name="Ren Q."/>
            <person name="Restrepo S."/>
            <person name="Roy S."/>
            <person name="Sadanandom A."/>
            <person name="Savidor A."/>
            <person name="Schornack S."/>
            <person name="Schwartz D.C."/>
            <person name="Schumann U.D."/>
            <person name="Schwessinger B."/>
            <person name="Seyer L."/>
            <person name="Sharpe T."/>
            <person name="Silvar C."/>
            <person name="Song J."/>
            <person name="Studholme D.J."/>
            <person name="Sykes S."/>
            <person name="Thines M."/>
            <person name="van de Vondervoort P.J."/>
            <person name="Phuntumart V."/>
            <person name="Wawra S."/>
            <person name="Weide R."/>
            <person name="Win J."/>
            <person name="Young C."/>
            <person name="Zhou S."/>
            <person name="Fry W."/>
            <person name="Meyers B.C."/>
            <person name="van West P."/>
            <person name="Ristaino J."/>
            <person name="Govers F."/>
            <person name="Birch P.R."/>
            <person name="Whisson S.C."/>
            <person name="Judelson H.S."/>
            <person name="Nusbaum C."/>
        </authorList>
    </citation>
    <scope>NUCLEOTIDE SEQUENCE [LARGE SCALE GENOMIC DNA]</scope>
    <source>
        <strain evidence="3">T30-4</strain>
    </source>
</reference>
<dbReference type="InParanoid" id="D0N0Y0"/>